<evidence type="ECO:0000313" key="2">
    <source>
        <dbReference type="Proteomes" id="UP000192491"/>
    </source>
</evidence>
<dbReference type="Proteomes" id="UP000192491">
    <property type="component" value="Unassembled WGS sequence"/>
</dbReference>
<dbReference type="AlphaFoldDB" id="A0A1Y1Q7R7"/>
<name>A0A1Y1Q7R7_9GAMM</name>
<dbReference type="Pfam" id="PF25212">
    <property type="entry name" value="HVO_A0114"/>
    <property type="match status" value="1"/>
</dbReference>
<dbReference type="Gene3D" id="1.10.10.10">
    <property type="entry name" value="Winged helix-like DNA-binding domain superfamily/Winged helix DNA-binding domain"/>
    <property type="match status" value="1"/>
</dbReference>
<dbReference type="EMBL" id="MTEJ01000737">
    <property type="protein sequence ID" value="OQW98740.1"/>
    <property type="molecule type" value="Genomic_DNA"/>
</dbReference>
<dbReference type="eggNOG" id="COG4190">
    <property type="taxonomic scope" value="Bacteria"/>
</dbReference>
<dbReference type="InterPro" id="IPR036390">
    <property type="entry name" value="WH_DNA-bd_sf"/>
</dbReference>
<protein>
    <recommendedName>
        <fullName evidence="3">HTH marR-type domain-containing protein</fullName>
    </recommendedName>
</protein>
<reference evidence="1 2" key="1">
    <citation type="submission" date="2017-01" db="EMBL/GenBank/DDBJ databases">
        <title>Novel large sulfur bacteria in the metagenomes of groundwater-fed chemosynthetic microbial mats in the Lake Huron basin.</title>
        <authorList>
            <person name="Sharrar A.M."/>
            <person name="Flood B.E."/>
            <person name="Bailey J.V."/>
            <person name="Jones D.S."/>
            <person name="Biddanda B."/>
            <person name="Ruberg S.A."/>
            <person name="Marcus D.N."/>
            <person name="Dick G.J."/>
        </authorList>
    </citation>
    <scope>NUCLEOTIDE SEQUENCE [LARGE SCALE GENOMIC DNA]</scope>
    <source>
        <strain evidence="1">A8</strain>
    </source>
</reference>
<accession>A0A1Y1Q7R7</accession>
<dbReference type="InterPro" id="IPR036388">
    <property type="entry name" value="WH-like_DNA-bd_sf"/>
</dbReference>
<gene>
    <name evidence="1" type="ORF">BWK73_51855</name>
</gene>
<evidence type="ECO:0000313" key="1">
    <source>
        <dbReference type="EMBL" id="OQW98740.1"/>
    </source>
</evidence>
<sequence length="119" mass="13649">MNDKTLLVYIGTAEDALQDFMDVWKSGKPASPVNRLSFESMAGFMRAFTPKRWELLDVLKRRGEQNINQLAQLLGRDYKNVHTDIQTLHELGLVQKDKNGLVFVPWDEIETHFKLGMAA</sequence>
<proteinExistence type="predicted"/>
<evidence type="ECO:0008006" key="3">
    <source>
        <dbReference type="Google" id="ProtNLM"/>
    </source>
</evidence>
<comment type="caution">
    <text evidence="1">The sequence shown here is derived from an EMBL/GenBank/DDBJ whole genome shotgun (WGS) entry which is preliminary data.</text>
</comment>
<dbReference type="SUPFAM" id="SSF46785">
    <property type="entry name" value="Winged helix' DNA-binding domain"/>
    <property type="match status" value="1"/>
</dbReference>
<dbReference type="STRING" id="1123401.GCA_000621325_00215"/>
<organism evidence="1 2">
    <name type="scientific">Thiothrix lacustris</name>
    <dbReference type="NCBI Taxonomy" id="525917"/>
    <lineage>
        <taxon>Bacteria</taxon>
        <taxon>Pseudomonadati</taxon>
        <taxon>Pseudomonadota</taxon>
        <taxon>Gammaproteobacteria</taxon>
        <taxon>Thiotrichales</taxon>
        <taxon>Thiotrichaceae</taxon>
        <taxon>Thiothrix</taxon>
    </lineage>
</organism>